<keyword evidence="1 2" id="KW-0238">DNA-binding</keyword>
<dbReference type="AlphaFoldDB" id="A0AAE3HDR4"/>
<dbReference type="Pfam" id="PF00440">
    <property type="entry name" value="TetR_N"/>
    <property type="match status" value="1"/>
</dbReference>
<dbReference type="EMBL" id="JANKAS010000001">
    <property type="protein sequence ID" value="MCR1897474.1"/>
    <property type="molecule type" value="Genomic_DNA"/>
</dbReference>
<gene>
    <name evidence="4" type="ORF">NSA47_00525</name>
</gene>
<dbReference type="InterPro" id="IPR036271">
    <property type="entry name" value="Tet_transcr_reg_TetR-rel_C_sf"/>
</dbReference>
<evidence type="ECO:0000313" key="5">
    <source>
        <dbReference type="Proteomes" id="UP001205748"/>
    </source>
</evidence>
<dbReference type="PRINTS" id="PR00455">
    <property type="entry name" value="HTHTETR"/>
</dbReference>
<evidence type="ECO:0000313" key="4">
    <source>
        <dbReference type="EMBL" id="MCR1897474.1"/>
    </source>
</evidence>
<sequence length="214" mass="24526">MGRENKKEVVAALHREQIMISAERLFLEKGFVQTTIDDISKASEYSRRTIYSYYENKDDILYHIIEKGLLSLKANINAALSKSKDFFRRYHMICTAFKSYQYDSPSSMDSVIKAKPTGFGDKDVPEVIARIFSLGDEINQVLASFIEDGIKQKVVREDINPMATVYIMWSNISSLLSLAQTKEVVIKKQLGMTENEFLDYGFTQIINSLLKEHL</sequence>
<keyword evidence="5" id="KW-1185">Reference proteome</keyword>
<dbReference type="RefSeq" id="WP_257528879.1">
    <property type="nucleotide sequence ID" value="NZ_JANKAS010000001.1"/>
</dbReference>
<protein>
    <submittedName>
        <fullName evidence="4">TetR/AcrR family transcriptional regulator</fullName>
    </submittedName>
</protein>
<comment type="caution">
    <text evidence="4">The sequence shown here is derived from an EMBL/GenBank/DDBJ whole genome shotgun (WGS) entry which is preliminary data.</text>
</comment>
<dbReference type="InterPro" id="IPR050624">
    <property type="entry name" value="HTH-type_Tx_Regulator"/>
</dbReference>
<name>A0AAE3HDR4_9FIRM</name>
<dbReference type="InterPro" id="IPR001647">
    <property type="entry name" value="HTH_TetR"/>
</dbReference>
<dbReference type="Gene3D" id="1.10.357.10">
    <property type="entry name" value="Tetracycline Repressor, domain 2"/>
    <property type="match status" value="1"/>
</dbReference>
<dbReference type="Proteomes" id="UP001205748">
    <property type="component" value="Unassembled WGS sequence"/>
</dbReference>
<dbReference type="InterPro" id="IPR009057">
    <property type="entry name" value="Homeodomain-like_sf"/>
</dbReference>
<accession>A0AAE3HDR4</accession>
<reference evidence="4" key="1">
    <citation type="submission" date="2022-07" db="EMBL/GenBank/DDBJ databases">
        <title>Enhanced cultured diversity of the mouse gut microbiota enables custom-made synthetic communities.</title>
        <authorList>
            <person name="Afrizal A."/>
        </authorList>
    </citation>
    <scope>NUCLEOTIDE SEQUENCE</scope>
    <source>
        <strain evidence="4">DSM 28593</strain>
    </source>
</reference>
<feature type="DNA-binding region" description="H-T-H motif" evidence="2">
    <location>
        <begin position="35"/>
        <end position="54"/>
    </location>
</feature>
<organism evidence="4 5">
    <name type="scientific">Irregularibacter muris</name>
    <dbReference type="NCBI Taxonomy" id="1796619"/>
    <lineage>
        <taxon>Bacteria</taxon>
        <taxon>Bacillati</taxon>
        <taxon>Bacillota</taxon>
        <taxon>Clostridia</taxon>
        <taxon>Eubacteriales</taxon>
        <taxon>Eubacteriaceae</taxon>
        <taxon>Irregularibacter</taxon>
    </lineage>
</organism>
<dbReference type="SUPFAM" id="SSF48498">
    <property type="entry name" value="Tetracyclin repressor-like, C-terminal domain"/>
    <property type="match status" value="1"/>
</dbReference>
<proteinExistence type="predicted"/>
<dbReference type="PANTHER" id="PTHR43479">
    <property type="entry name" value="ACREF/ENVCD OPERON REPRESSOR-RELATED"/>
    <property type="match status" value="1"/>
</dbReference>
<dbReference type="GO" id="GO:0003677">
    <property type="term" value="F:DNA binding"/>
    <property type="evidence" value="ECO:0007669"/>
    <property type="project" value="UniProtKB-UniRule"/>
</dbReference>
<dbReference type="SUPFAM" id="SSF46689">
    <property type="entry name" value="Homeodomain-like"/>
    <property type="match status" value="1"/>
</dbReference>
<evidence type="ECO:0000256" key="1">
    <source>
        <dbReference type="ARBA" id="ARBA00023125"/>
    </source>
</evidence>
<dbReference type="PANTHER" id="PTHR43479:SF11">
    <property type="entry name" value="ACREF_ENVCD OPERON REPRESSOR-RELATED"/>
    <property type="match status" value="1"/>
</dbReference>
<evidence type="ECO:0000259" key="3">
    <source>
        <dbReference type="PROSITE" id="PS50977"/>
    </source>
</evidence>
<feature type="domain" description="HTH tetR-type" evidence="3">
    <location>
        <begin position="12"/>
        <end position="72"/>
    </location>
</feature>
<evidence type="ECO:0000256" key="2">
    <source>
        <dbReference type="PROSITE-ProRule" id="PRU00335"/>
    </source>
</evidence>
<dbReference type="PROSITE" id="PS50977">
    <property type="entry name" value="HTH_TETR_2"/>
    <property type="match status" value="1"/>
</dbReference>